<name>A0A560JCL5_9BRAD</name>
<gene>
    <name evidence="1" type="ORF">FBZ95_1171</name>
</gene>
<comment type="caution">
    <text evidence="1">The sequence shown here is derived from an EMBL/GenBank/DDBJ whole genome shotgun (WGS) entry which is preliminary data.</text>
</comment>
<reference evidence="1 2" key="1">
    <citation type="submission" date="2019-06" db="EMBL/GenBank/DDBJ databases">
        <title>Genomic Encyclopedia of Type Strains, Phase IV (KMG-V): Genome sequencing to study the core and pangenomes of soil and plant-associated prokaryotes.</title>
        <authorList>
            <person name="Whitman W."/>
        </authorList>
    </citation>
    <scope>NUCLEOTIDE SEQUENCE [LARGE SCALE GENOMIC DNA]</scope>
    <source>
        <strain evidence="1 2">BR 10556</strain>
    </source>
</reference>
<dbReference type="Proteomes" id="UP000315914">
    <property type="component" value="Unassembled WGS sequence"/>
</dbReference>
<protein>
    <submittedName>
        <fullName evidence="1">Uncharacterized protein</fullName>
    </submittedName>
</protein>
<dbReference type="EMBL" id="VITW01000017">
    <property type="protein sequence ID" value="TWB66160.1"/>
    <property type="molecule type" value="Genomic_DNA"/>
</dbReference>
<evidence type="ECO:0000313" key="1">
    <source>
        <dbReference type="EMBL" id="TWB66160.1"/>
    </source>
</evidence>
<sequence length="31" mass="3276">IKLNGRLVYINAALAGEPIGLTETEGCWSVS</sequence>
<dbReference type="AlphaFoldDB" id="A0A560JCL5"/>
<evidence type="ECO:0000313" key="2">
    <source>
        <dbReference type="Proteomes" id="UP000315914"/>
    </source>
</evidence>
<proteinExistence type="predicted"/>
<keyword evidence="2" id="KW-1185">Reference proteome</keyword>
<feature type="non-terminal residue" evidence="1">
    <location>
        <position position="1"/>
    </location>
</feature>
<accession>A0A560JCL5</accession>
<organism evidence="1 2">
    <name type="scientific">Bradyrhizobium sacchari</name>
    <dbReference type="NCBI Taxonomy" id="1399419"/>
    <lineage>
        <taxon>Bacteria</taxon>
        <taxon>Pseudomonadati</taxon>
        <taxon>Pseudomonadota</taxon>
        <taxon>Alphaproteobacteria</taxon>
        <taxon>Hyphomicrobiales</taxon>
        <taxon>Nitrobacteraceae</taxon>
        <taxon>Bradyrhizobium</taxon>
    </lineage>
</organism>